<dbReference type="AlphaFoldDB" id="A0A1H9MXY3"/>
<reference evidence="5" key="1">
    <citation type="submission" date="2016-10" db="EMBL/GenBank/DDBJ databases">
        <authorList>
            <person name="Varghese N."/>
            <person name="Submissions S."/>
        </authorList>
    </citation>
    <scope>NUCLEOTIDE SEQUENCE [LARGE SCALE GENOMIC DNA]</scope>
    <source>
        <strain evidence="5">DSM 24740</strain>
    </source>
</reference>
<sequence length="180" mass="20259">MRQPKRLKNQNTTPLKIGLLSDTHSFLDPKVFVHFKDCDEVWHAGDVGDSSLIDELEAFKPFRGVYGNIDDPTVRQRLPLNQFFTVAGLPVLITHIGGYPGRYTSRVRQLIDETKPGLYICGHSHILKVMMDKKRGVLHMNPGACGKQGFHKIRTVLRFDINAGRVENLEVIELGLKGAI</sequence>
<dbReference type="InterPro" id="IPR024654">
    <property type="entry name" value="Calcineurin-like_PHP_lpxH"/>
</dbReference>
<dbReference type="EC" id="3.1.4.-" evidence="2"/>
<comment type="cofactor">
    <cofactor evidence="2">
        <name>a divalent metal cation</name>
        <dbReference type="ChEBI" id="CHEBI:60240"/>
    </cofactor>
</comment>
<gene>
    <name evidence="4" type="ORF">SAMN05444359_13241</name>
</gene>
<evidence type="ECO:0000256" key="2">
    <source>
        <dbReference type="RuleBase" id="RU362039"/>
    </source>
</evidence>
<proteinExistence type="inferred from homology"/>
<evidence type="ECO:0000256" key="1">
    <source>
        <dbReference type="ARBA" id="ARBA00008950"/>
    </source>
</evidence>
<evidence type="ECO:0000313" key="4">
    <source>
        <dbReference type="EMBL" id="SER28576.1"/>
    </source>
</evidence>
<dbReference type="Pfam" id="PF12850">
    <property type="entry name" value="Metallophos_2"/>
    <property type="match status" value="1"/>
</dbReference>
<evidence type="ECO:0000313" key="5">
    <source>
        <dbReference type="Proteomes" id="UP000199021"/>
    </source>
</evidence>
<dbReference type="InterPro" id="IPR000979">
    <property type="entry name" value="Phosphodiesterase_MJ0936/Vps29"/>
</dbReference>
<dbReference type="InParanoid" id="A0A1H9MXY3"/>
<keyword evidence="2" id="KW-0479">Metal-binding</keyword>
<name>A0A1H9MXY3_9BACT</name>
<dbReference type="Gene3D" id="3.60.21.10">
    <property type="match status" value="1"/>
</dbReference>
<protein>
    <recommendedName>
        <fullName evidence="2">Phosphoesterase</fullName>
        <ecNumber evidence="2">3.1.4.-</ecNumber>
    </recommendedName>
</protein>
<dbReference type="SUPFAM" id="SSF56300">
    <property type="entry name" value="Metallo-dependent phosphatases"/>
    <property type="match status" value="1"/>
</dbReference>
<dbReference type="OrthoDB" id="9785951at2"/>
<evidence type="ECO:0000259" key="3">
    <source>
        <dbReference type="Pfam" id="PF12850"/>
    </source>
</evidence>
<dbReference type="Proteomes" id="UP000199021">
    <property type="component" value="Unassembled WGS sequence"/>
</dbReference>
<dbReference type="GO" id="GO:0046872">
    <property type="term" value="F:metal ion binding"/>
    <property type="evidence" value="ECO:0007669"/>
    <property type="project" value="UniProtKB-KW"/>
</dbReference>
<keyword evidence="5" id="KW-1185">Reference proteome</keyword>
<accession>A0A1H9MXY3</accession>
<dbReference type="EMBL" id="FOFB01000032">
    <property type="protein sequence ID" value="SER28576.1"/>
    <property type="molecule type" value="Genomic_DNA"/>
</dbReference>
<dbReference type="GO" id="GO:0016787">
    <property type="term" value="F:hydrolase activity"/>
    <property type="evidence" value="ECO:0007669"/>
    <property type="project" value="UniProtKB-UniRule"/>
</dbReference>
<comment type="similarity">
    <text evidence="1 2">Belongs to the metallophosphoesterase superfamily. YfcE family.</text>
</comment>
<dbReference type="STRING" id="478744.SAMN05444359_13241"/>
<dbReference type="NCBIfam" id="TIGR00040">
    <property type="entry name" value="yfcE"/>
    <property type="match status" value="1"/>
</dbReference>
<organism evidence="4 5">
    <name type="scientific">Neolewinella agarilytica</name>
    <dbReference type="NCBI Taxonomy" id="478744"/>
    <lineage>
        <taxon>Bacteria</taxon>
        <taxon>Pseudomonadati</taxon>
        <taxon>Bacteroidota</taxon>
        <taxon>Saprospiria</taxon>
        <taxon>Saprospirales</taxon>
        <taxon>Lewinellaceae</taxon>
        <taxon>Neolewinella</taxon>
    </lineage>
</organism>
<dbReference type="InterPro" id="IPR029052">
    <property type="entry name" value="Metallo-depent_PP-like"/>
</dbReference>
<feature type="domain" description="Calcineurin-like phosphoesterase" evidence="3">
    <location>
        <begin position="15"/>
        <end position="163"/>
    </location>
</feature>